<keyword evidence="2" id="KW-1185">Reference proteome</keyword>
<gene>
    <name evidence="1" type="ORF">EV677_0577</name>
</gene>
<protein>
    <submittedName>
        <fullName evidence="1">Uncharacterized protein</fullName>
    </submittedName>
</protein>
<evidence type="ECO:0000313" key="2">
    <source>
        <dbReference type="Proteomes" id="UP000294737"/>
    </source>
</evidence>
<name>A0A4R6GGK2_9BURK</name>
<dbReference type="AlphaFoldDB" id="A0A4R6GGK2"/>
<dbReference type="Proteomes" id="UP000294737">
    <property type="component" value="Unassembled WGS sequence"/>
</dbReference>
<dbReference type="EMBL" id="SNWF01000004">
    <property type="protein sequence ID" value="TDN94036.1"/>
    <property type="molecule type" value="Genomic_DNA"/>
</dbReference>
<reference evidence="1 2" key="1">
    <citation type="submission" date="2019-03" db="EMBL/GenBank/DDBJ databases">
        <title>Genomic Encyclopedia of Type Strains, Phase IV (KMG-IV): sequencing the most valuable type-strain genomes for metagenomic binning, comparative biology and taxonomic classification.</title>
        <authorList>
            <person name="Goeker M."/>
        </authorList>
    </citation>
    <scope>NUCLEOTIDE SEQUENCE [LARGE SCALE GENOMIC DNA]</scope>
    <source>
        <strain evidence="1 2">DSM 18555</strain>
    </source>
</reference>
<evidence type="ECO:0000313" key="1">
    <source>
        <dbReference type="EMBL" id="TDN94036.1"/>
    </source>
</evidence>
<proteinExistence type="predicted"/>
<organism evidence="1 2">
    <name type="scientific">Herminiimonas fonticola</name>
    <dbReference type="NCBI Taxonomy" id="303380"/>
    <lineage>
        <taxon>Bacteria</taxon>
        <taxon>Pseudomonadati</taxon>
        <taxon>Pseudomonadota</taxon>
        <taxon>Betaproteobacteria</taxon>
        <taxon>Burkholderiales</taxon>
        <taxon>Oxalobacteraceae</taxon>
        <taxon>Herminiimonas</taxon>
    </lineage>
</organism>
<comment type="caution">
    <text evidence="1">The sequence shown here is derived from an EMBL/GenBank/DDBJ whole genome shotgun (WGS) entry which is preliminary data.</text>
</comment>
<accession>A0A4R6GGK2</accession>
<sequence>MLVLLIDGATSLAAERVGVPTLVFSPKSLRFSVPGGGLLVVVQAVAVPTEVAFLGEKCSLTFRSSAEAQEFAGALKKALSDAESRDTHMLD</sequence>